<proteinExistence type="predicted"/>
<gene>
    <name evidence="2" type="ORF">BCR36DRAFT_156027</name>
</gene>
<evidence type="ECO:0000313" key="2">
    <source>
        <dbReference type="EMBL" id="ORX42693.1"/>
    </source>
</evidence>
<reference evidence="2 3" key="2">
    <citation type="submission" date="2016-08" db="EMBL/GenBank/DDBJ databases">
        <title>Pervasive Adenine N6-methylation of Active Genes in Fungi.</title>
        <authorList>
            <consortium name="DOE Joint Genome Institute"/>
            <person name="Mondo S.J."/>
            <person name="Dannebaum R.O."/>
            <person name="Kuo R.C."/>
            <person name="Labutti K."/>
            <person name="Haridas S."/>
            <person name="Kuo A."/>
            <person name="Salamov A."/>
            <person name="Ahrendt S.R."/>
            <person name="Lipzen A."/>
            <person name="Sullivan W."/>
            <person name="Andreopoulos W.B."/>
            <person name="Clum A."/>
            <person name="Lindquist E."/>
            <person name="Daum C."/>
            <person name="Ramamoorthy G.K."/>
            <person name="Gryganskyi A."/>
            <person name="Culley D."/>
            <person name="Magnuson J.K."/>
            <person name="James T.Y."/>
            <person name="O'Malley M.A."/>
            <person name="Stajich J.E."/>
            <person name="Spatafora J.W."/>
            <person name="Visel A."/>
            <person name="Grigoriev I.V."/>
        </authorList>
    </citation>
    <scope>NUCLEOTIDE SEQUENCE [LARGE SCALE GENOMIC DNA]</scope>
    <source>
        <strain evidence="3">finn</strain>
    </source>
</reference>
<dbReference type="AlphaFoldDB" id="A0A1Y1UX83"/>
<name>A0A1Y1UX83_9FUNG</name>
<comment type="caution">
    <text evidence="2">The sequence shown here is derived from an EMBL/GenBank/DDBJ whole genome shotgun (WGS) entry which is preliminary data.</text>
</comment>
<evidence type="ECO:0000313" key="3">
    <source>
        <dbReference type="Proteomes" id="UP000193719"/>
    </source>
</evidence>
<feature type="region of interest" description="Disordered" evidence="1">
    <location>
        <begin position="1"/>
        <end position="21"/>
    </location>
</feature>
<reference evidence="2 3" key="1">
    <citation type="submission" date="2016-08" db="EMBL/GenBank/DDBJ databases">
        <title>Genomes of anaerobic fungi encode conserved fungal cellulosomes for biomass hydrolysis.</title>
        <authorList>
            <consortium name="DOE Joint Genome Institute"/>
            <person name="Haitjema C.H."/>
            <person name="Gilmore S.P."/>
            <person name="Henske J.K."/>
            <person name="Solomon K.V."/>
            <person name="De Groot R."/>
            <person name="Kuo A."/>
            <person name="Mondo S.J."/>
            <person name="Salamov A.A."/>
            <person name="Labutti K."/>
            <person name="Zhao Z."/>
            <person name="Chiniquy J."/>
            <person name="Barry K."/>
            <person name="Brewer H.M."/>
            <person name="Purvine S.O."/>
            <person name="Wright A.T."/>
            <person name="Boxma B."/>
            <person name="Van Alen T."/>
            <person name="Hackstein J.H."/>
            <person name="Baker S.E."/>
            <person name="Grigoriev I.V."/>
            <person name="O'Malley M.A."/>
        </authorList>
    </citation>
    <scope>NUCLEOTIDE SEQUENCE [LARGE SCALE GENOMIC DNA]</scope>
    <source>
        <strain evidence="3">finn</strain>
    </source>
</reference>
<organism evidence="2 3">
    <name type="scientific">Piromyces finnis</name>
    <dbReference type="NCBI Taxonomy" id="1754191"/>
    <lineage>
        <taxon>Eukaryota</taxon>
        <taxon>Fungi</taxon>
        <taxon>Fungi incertae sedis</taxon>
        <taxon>Chytridiomycota</taxon>
        <taxon>Chytridiomycota incertae sedis</taxon>
        <taxon>Neocallimastigomycetes</taxon>
        <taxon>Neocallimastigales</taxon>
        <taxon>Neocallimastigaceae</taxon>
        <taxon>Piromyces</taxon>
    </lineage>
</organism>
<evidence type="ECO:0000256" key="1">
    <source>
        <dbReference type="SAM" id="MobiDB-lite"/>
    </source>
</evidence>
<sequence length="79" mass="9626">MSIMYPKESKNKIQKSPKEEFKRVQESSREFKRVQESSVSLKKIYNKLIKVKGICYNRCFYCNVYLYKNLLIYELIKFI</sequence>
<keyword evidence="3" id="KW-1185">Reference proteome</keyword>
<dbReference type="EMBL" id="MCFH01000061">
    <property type="protein sequence ID" value="ORX42693.1"/>
    <property type="molecule type" value="Genomic_DNA"/>
</dbReference>
<feature type="compositionally biased region" description="Basic and acidic residues" evidence="1">
    <location>
        <begin position="7"/>
        <end position="21"/>
    </location>
</feature>
<accession>A0A1Y1UX83</accession>
<protein>
    <submittedName>
        <fullName evidence="2">Uncharacterized protein</fullName>
    </submittedName>
</protein>
<dbReference type="Proteomes" id="UP000193719">
    <property type="component" value="Unassembled WGS sequence"/>
</dbReference>